<evidence type="ECO:0000256" key="4">
    <source>
        <dbReference type="SAM" id="MobiDB-lite"/>
    </source>
</evidence>
<dbReference type="GO" id="GO:0016020">
    <property type="term" value="C:membrane"/>
    <property type="evidence" value="ECO:0007669"/>
    <property type="project" value="UniProtKB-SubCell"/>
</dbReference>
<dbReference type="InterPro" id="IPR043240">
    <property type="entry name" value="CYSTM1-like"/>
</dbReference>
<comment type="subcellular location">
    <subcellularLocation>
        <location evidence="1">Membrane</location>
    </subcellularLocation>
</comment>
<accession>A0A0E1RWL9</accession>
<protein>
    <submittedName>
        <fullName evidence="5">Uncharacterized protein</fullName>
    </submittedName>
</protein>
<gene>
    <name evidence="5" type="ORF">CIMG_03347</name>
</gene>
<feature type="compositionally biased region" description="Pro residues" evidence="4">
    <location>
        <begin position="7"/>
        <end position="16"/>
    </location>
</feature>
<name>A0A0E1RWL9_COCIM</name>
<dbReference type="KEGG" id="cim:CIMG_03347"/>
<dbReference type="GeneID" id="4563653"/>
<evidence type="ECO:0000256" key="2">
    <source>
        <dbReference type="ARBA" id="ARBA00009444"/>
    </source>
</evidence>
<organism evidence="5 6">
    <name type="scientific">Coccidioides immitis (strain RS)</name>
    <name type="common">Valley fever fungus</name>
    <dbReference type="NCBI Taxonomy" id="246410"/>
    <lineage>
        <taxon>Eukaryota</taxon>
        <taxon>Fungi</taxon>
        <taxon>Dikarya</taxon>
        <taxon>Ascomycota</taxon>
        <taxon>Pezizomycotina</taxon>
        <taxon>Eurotiomycetes</taxon>
        <taxon>Eurotiomycetidae</taxon>
        <taxon>Onygenales</taxon>
        <taxon>Onygenaceae</taxon>
        <taxon>Coccidioides</taxon>
    </lineage>
</organism>
<dbReference type="AlphaFoldDB" id="A0A0E1RWL9"/>
<keyword evidence="3" id="KW-0472">Membrane</keyword>
<comment type="similarity">
    <text evidence="2">Belongs to the CYSTM1 family.</text>
</comment>
<feature type="compositionally biased region" description="Low complexity" evidence="4">
    <location>
        <begin position="52"/>
        <end position="64"/>
    </location>
</feature>
<evidence type="ECO:0000256" key="3">
    <source>
        <dbReference type="ARBA" id="ARBA00023136"/>
    </source>
</evidence>
<dbReference type="OMA" id="DAGPYYP"/>
<evidence type="ECO:0000313" key="5">
    <source>
        <dbReference type="EMBL" id="EAS32323.1"/>
    </source>
</evidence>
<dbReference type="PANTHER" id="PTHR47564">
    <property type="entry name" value="CYSTEINE-RICH AND TRANSMEMBRANE DOMAIN-CONTAINING PROTEIN 1"/>
    <property type="match status" value="1"/>
</dbReference>
<dbReference type="RefSeq" id="XP_001243906.1">
    <property type="nucleotide sequence ID" value="XM_001243905.2"/>
</dbReference>
<dbReference type="PANTHER" id="PTHR47564:SF1">
    <property type="entry name" value="CYSTEINE-RICH AND TRANSMEMBRANE DOMAIN-CONTAINING PROTEIN 1"/>
    <property type="match status" value="1"/>
</dbReference>
<feature type="compositionally biased region" description="Pro residues" evidence="4">
    <location>
        <begin position="37"/>
        <end position="51"/>
    </location>
</feature>
<dbReference type="InParanoid" id="A0A0E1RWL9"/>
<dbReference type="Proteomes" id="UP000001261">
    <property type="component" value="Unassembled WGS sequence"/>
</dbReference>
<evidence type="ECO:0000313" key="6">
    <source>
        <dbReference type="Proteomes" id="UP000001261"/>
    </source>
</evidence>
<dbReference type="EMBL" id="GG704916">
    <property type="protein sequence ID" value="EAS32323.1"/>
    <property type="molecule type" value="Genomic_DNA"/>
</dbReference>
<sequence length="104" mass="11283">MADKLSSPPPAYPPPAHTGNYPPQGASQDYYGGQQPQYPPPQQGYYPPPQQGYPQQGMYYGPPQQGYPPPQGQYVEDRRKDMGTGICAGILGALACCCCLDIIF</sequence>
<reference evidence="6" key="1">
    <citation type="journal article" date="2009" name="Genome Res.">
        <title>Comparative genomic analyses of the human fungal pathogens Coccidioides and their relatives.</title>
        <authorList>
            <person name="Sharpton T.J."/>
            <person name="Stajich J.E."/>
            <person name="Rounsley S.D."/>
            <person name="Gardner M.J."/>
            <person name="Wortman J.R."/>
            <person name="Jordar V.S."/>
            <person name="Maiti R."/>
            <person name="Kodira C.D."/>
            <person name="Neafsey D.E."/>
            <person name="Zeng Q."/>
            <person name="Hung C.-Y."/>
            <person name="McMahan C."/>
            <person name="Muszewska A."/>
            <person name="Grynberg M."/>
            <person name="Mandel M.A."/>
            <person name="Kellner E.M."/>
            <person name="Barker B.M."/>
            <person name="Galgiani J.N."/>
            <person name="Orbach M.J."/>
            <person name="Kirkland T.N."/>
            <person name="Cole G.T."/>
            <person name="Henn M.R."/>
            <person name="Birren B.W."/>
            <person name="Taylor J.W."/>
        </authorList>
    </citation>
    <scope>NUCLEOTIDE SEQUENCE [LARGE SCALE GENOMIC DNA]</scope>
    <source>
        <strain evidence="6">RS</strain>
    </source>
</reference>
<reference evidence="6" key="2">
    <citation type="journal article" date="2010" name="Genome Res.">
        <title>Population genomic sequencing of Coccidioides fungi reveals recent hybridization and transposon control.</title>
        <authorList>
            <person name="Neafsey D.E."/>
            <person name="Barker B.M."/>
            <person name="Sharpton T.J."/>
            <person name="Stajich J.E."/>
            <person name="Park D.J."/>
            <person name="Whiston E."/>
            <person name="Hung C.-Y."/>
            <person name="McMahan C."/>
            <person name="White J."/>
            <person name="Sykes S."/>
            <person name="Heiman D."/>
            <person name="Young S."/>
            <person name="Zeng Q."/>
            <person name="Abouelleil A."/>
            <person name="Aftuck L."/>
            <person name="Bessette D."/>
            <person name="Brown A."/>
            <person name="FitzGerald M."/>
            <person name="Lui A."/>
            <person name="Macdonald J.P."/>
            <person name="Priest M."/>
            <person name="Orbach M.J."/>
            <person name="Galgiani J.N."/>
            <person name="Kirkland T.N."/>
            <person name="Cole G.T."/>
            <person name="Birren B.W."/>
            <person name="Henn M.R."/>
            <person name="Taylor J.W."/>
            <person name="Rounsley S.D."/>
        </authorList>
    </citation>
    <scope>GENOME REANNOTATION</scope>
    <source>
        <strain evidence="6">RS</strain>
    </source>
</reference>
<keyword evidence="6" id="KW-1185">Reference proteome</keyword>
<feature type="region of interest" description="Disordered" evidence="4">
    <location>
        <begin position="1"/>
        <end position="77"/>
    </location>
</feature>
<dbReference type="VEuPathDB" id="FungiDB:CIMG_03347"/>
<proteinExistence type="inferred from homology"/>
<dbReference type="STRING" id="246410.A0A0E1RWL9"/>
<evidence type="ECO:0000256" key="1">
    <source>
        <dbReference type="ARBA" id="ARBA00004370"/>
    </source>
</evidence>